<dbReference type="PROSITE" id="PS00018">
    <property type="entry name" value="EF_HAND_1"/>
    <property type="match status" value="1"/>
</dbReference>
<organism evidence="4 5">
    <name type="scientific">Brevibacillus nitrificans</name>
    <dbReference type="NCBI Taxonomy" id="651560"/>
    <lineage>
        <taxon>Bacteria</taxon>
        <taxon>Bacillati</taxon>
        <taxon>Bacillota</taxon>
        <taxon>Bacilli</taxon>
        <taxon>Bacillales</taxon>
        <taxon>Paenibacillaceae</taxon>
        <taxon>Brevibacillus</taxon>
    </lineage>
</organism>
<feature type="domain" description="SbsA Ig-like" evidence="3">
    <location>
        <begin position="425"/>
        <end position="511"/>
    </location>
</feature>
<evidence type="ECO:0000256" key="2">
    <source>
        <dbReference type="SAM" id="SignalP"/>
    </source>
</evidence>
<evidence type="ECO:0000313" key="4">
    <source>
        <dbReference type="EMBL" id="RNB78354.1"/>
    </source>
</evidence>
<dbReference type="RefSeq" id="WP_122926921.1">
    <property type="nucleotide sequence ID" value="NZ_RHHU01000027.1"/>
</dbReference>
<reference evidence="4 5" key="1">
    <citation type="submission" date="2018-10" db="EMBL/GenBank/DDBJ databases">
        <title>Phylogenomics of Brevibacillus.</title>
        <authorList>
            <person name="Dunlap C."/>
        </authorList>
    </citation>
    <scope>NUCLEOTIDE SEQUENCE [LARGE SCALE GENOMIC DNA]</scope>
    <source>
        <strain evidence="4 5">JCM 15774</strain>
    </source>
</reference>
<feature type="chain" id="PRO_5017984845" description="SbsA Ig-like domain-containing protein" evidence="2">
    <location>
        <begin position="25"/>
        <end position="991"/>
    </location>
</feature>
<dbReference type="InterPro" id="IPR018247">
    <property type="entry name" value="EF_Hand_1_Ca_BS"/>
</dbReference>
<dbReference type="EMBL" id="RHHU01000027">
    <property type="protein sequence ID" value="RNB78354.1"/>
    <property type="molecule type" value="Genomic_DNA"/>
</dbReference>
<evidence type="ECO:0000313" key="5">
    <source>
        <dbReference type="Proteomes" id="UP000269573"/>
    </source>
</evidence>
<evidence type="ECO:0000256" key="1">
    <source>
        <dbReference type="ARBA" id="ARBA00022729"/>
    </source>
</evidence>
<comment type="caution">
    <text evidence="4">The sequence shown here is derived from an EMBL/GenBank/DDBJ whole genome shotgun (WGS) entry which is preliminary data.</text>
</comment>
<sequence>MNKKVVLSVLSTAVVASMATAAFAKPATGLYIGGSVDKYYSITQFLNNEDQVIDEINNTGFPNVLYVDDQGNAATIGQVVNADDLNDVLKKATLEDFQGNTYAKADGTTYDPSKDSDLTGAPAGDLKVESVSAINASQIEVKFGAEVDKESAEDLANYTVSAAGVDKVAAKLVDSKTVVLTLDPTDVVTAGLNQSTVEVSVADVKSAADDSKAIESFTGKVSFLDLTVPQAVSAKLIGPGKVAVTFNEPVSATSGFLIDGGQYSVTVDTASVDYAAKTVVLNTGTLSQGEHTITVNPDGDKSVKDGAGLFVAKTDVKFTVADDVTAPVLVSATASGQNAVVLTFDEPISGLDAGDVYHTANTEAYRNTAVEEVAGSAKKQWKVTFGNPLPTGTVTINVAKEAIQDNFNNKNASVLSTTVSVVSDSVKPTVTEVKVVNASQVTLAYSEAVVGADLKANYKVTDKDGKTVTGYGISYDAATKKATITFSPALKEGAAYTIAVTGIKDTAVVPNEIDAYTTNITVADKTAPSVAGDGLYDKDTNKIVIFFSEAMNGADLLDKSKYTLATSSVQVELPSTATLAVGPNNSSVNITLPSVVKDANGTDITDAINKVIVGQVRDQAGNKTATVFSEVALDSDAGEIGVVADSAVTVDTKTVQFAVNKPLKTVVASDFKLDSTAVEFAKYENKTLKDGTYGSIVTLQVALPFATDATPAVNTVANPTSVSIYGDKFAGSTTIATSADGVAPAIADKNGDKKLDGKDLAFTFNATGDITDVTVTFSEALKQSTVSVDDFEVPGYTVADLAVNSNEVKLKLSPVVETGTSFKVNFVGNVSDAEDNAYKTAKEITVLAADYAVTSALYVVNNSTNETLDAALQNPTLALDLTTYKHLNTDQRADLGADFLDDAPYTTVDEVQDALDALVPVQALKEINWAAENGDWSGAKVSMFTAAGITGVTDANYNAVKAALENSPNKGQEEKAEVQAIVDEVNGVPAP</sequence>
<dbReference type="InterPro" id="IPR032812">
    <property type="entry name" value="SbsA_Ig"/>
</dbReference>
<feature type="signal peptide" evidence="2">
    <location>
        <begin position="1"/>
        <end position="24"/>
    </location>
</feature>
<gene>
    <name evidence="4" type="ORF">EDM59_29850</name>
</gene>
<evidence type="ECO:0000259" key="3">
    <source>
        <dbReference type="Pfam" id="PF13205"/>
    </source>
</evidence>
<dbReference type="Gene3D" id="2.60.40.1220">
    <property type="match status" value="4"/>
</dbReference>
<dbReference type="Pfam" id="PF13205">
    <property type="entry name" value="Big_5"/>
    <property type="match status" value="1"/>
</dbReference>
<dbReference type="AlphaFoldDB" id="A0A3M8CRQ1"/>
<accession>A0A3M8CRQ1</accession>
<dbReference type="InterPro" id="IPR014755">
    <property type="entry name" value="Cu-Rt/internalin_Ig-like"/>
</dbReference>
<proteinExistence type="predicted"/>
<keyword evidence="1 2" id="KW-0732">Signal</keyword>
<name>A0A3M8CRQ1_9BACL</name>
<protein>
    <recommendedName>
        <fullName evidence="3">SbsA Ig-like domain-containing protein</fullName>
    </recommendedName>
</protein>
<keyword evidence="5" id="KW-1185">Reference proteome</keyword>
<dbReference type="Proteomes" id="UP000269573">
    <property type="component" value="Unassembled WGS sequence"/>
</dbReference>